<sequence length="130" mass="14657">MLVNTRFGLYKFEETEAAVSPYTAFTFYQLDQKCPLLIGSWLTANGFNAHDQSGGSNGLVGFTKLAYFDKTGALLKYTTLDDVRTIVEYKLIHASSTHLTPEFRTANWNLFGKRIDGEEVEPTREKFCVA</sequence>
<accession>A0A9X8DTR6</accession>
<reference evidence="2 3" key="1">
    <citation type="journal article" date="2018" name="J. Invertebr. Pathol.">
        <title>New genotyping method for the causative agent of crayfish plague (Aphanomyces astaci) based on whole genome data.</title>
        <authorList>
            <person name="Minardi D."/>
            <person name="Studholme D.J."/>
            <person name="van der Giezen M."/>
            <person name="Pretto T."/>
            <person name="Oidtmann B."/>
        </authorList>
    </citation>
    <scope>NUCLEOTIDE SEQUENCE [LARGE SCALE GENOMIC DNA]</scope>
    <source>
        <strain evidence="2 3">KB13</strain>
    </source>
</reference>
<dbReference type="InterPro" id="IPR042089">
    <property type="entry name" value="Peptidase_M13_dom_2"/>
</dbReference>
<dbReference type="GO" id="GO:0006508">
    <property type="term" value="P:proteolysis"/>
    <property type="evidence" value="ECO:0007669"/>
    <property type="project" value="InterPro"/>
</dbReference>
<dbReference type="Proteomes" id="UP000275652">
    <property type="component" value="Unassembled WGS sequence"/>
</dbReference>
<protein>
    <recommendedName>
        <fullName evidence="1">Peptidase M13 N-terminal domain-containing protein</fullName>
    </recommendedName>
</protein>
<comment type="caution">
    <text evidence="2">The sequence shown here is derived from an EMBL/GenBank/DDBJ whole genome shotgun (WGS) entry which is preliminary data.</text>
</comment>
<proteinExistence type="predicted"/>
<evidence type="ECO:0000313" key="3">
    <source>
        <dbReference type="Proteomes" id="UP000275652"/>
    </source>
</evidence>
<organism evidence="2 3">
    <name type="scientific">Aphanomyces astaci</name>
    <name type="common">Crayfish plague agent</name>
    <dbReference type="NCBI Taxonomy" id="112090"/>
    <lineage>
        <taxon>Eukaryota</taxon>
        <taxon>Sar</taxon>
        <taxon>Stramenopiles</taxon>
        <taxon>Oomycota</taxon>
        <taxon>Saprolegniomycetes</taxon>
        <taxon>Saprolegniales</taxon>
        <taxon>Verrucalvaceae</taxon>
        <taxon>Aphanomyces</taxon>
    </lineage>
</organism>
<dbReference type="Gene3D" id="1.10.1380.10">
    <property type="entry name" value="Neutral endopeptidase , domain2"/>
    <property type="match status" value="1"/>
</dbReference>
<name>A0A9X8DTR6_APHAT</name>
<gene>
    <name evidence="2" type="ORF">DYB28_015954</name>
</gene>
<evidence type="ECO:0000259" key="1">
    <source>
        <dbReference type="Pfam" id="PF05649"/>
    </source>
</evidence>
<feature type="domain" description="Peptidase M13 N-terminal" evidence="1">
    <location>
        <begin position="14"/>
        <end position="129"/>
    </location>
</feature>
<dbReference type="Pfam" id="PF05649">
    <property type="entry name" value="Peptidase_M13_N"/>
    <property type="match status" value="1"/>
</dbReference>
<dbReference type="AlphaFoldDB" id="A0A9X8DTR6"/>
<dbReference type="InterPro" id="IPR008753">
    <property type="entry name" value="Peptidase_M13_N"/>
</dbReference>
<evidence type="ECO:0000313" key="2">
    <source>
        <dbReference type="EMBL" id="RLO03602.1"/>
    </source>
</evidence>
<dbReference type="EMBL" id="QUTI01030576">
    <property type="protein sequence ID" value="RLO03602.1"/>
    <property type="molecule type" value="Genomic_DNA"/>
</dbReference>